<dbReference type="InterPro" id="IPR002125">
    <property type="entry name" value="CMP_dCMP_dom"/>
</dbReference>
<dbReference type="PROSITE" id="PS51747">
    <property type="entry name" value="CYT_DCMP_DEAMINASES_2"/>
    <property type="match status" value="1"/>
</dbReference>
<evidence type="ECO:0000256" key="5">
    <source>
        <dbReference type="ARBA" id="ARBA00022833"/>
    </source>
</evidence>
<keyword evidence="2 7" id="KW-0819">tRNA processing</keyword>
<dbReference type="KEGG" id="aph:APH_0321"/>
<evidence type="ECO:0000256" key="6">
    <source>
        <dbReference type="ARBA" id="ARBA00048045"/>
    </source>
</evidence>
<dbReference type="GO" id="GO:0002100">
    <property type="term" value="P:tRNA wobble adenosine to inosine editing"/>
    <property type="evidence" value="ECO:0007669"/>
    <property type="project" value="UniProtKB-UniRule"/>
</dbReference>
<protein>
    <recommendedName>
        <fullName evidence="7">tRNA-specific adenosine deaminase</fullName>
        <ecNumber evidence="7">3.5.4.33</ecNumber>
    </recommendedName>
</protein>
<evidence type="ECO:0000313" key="10">
    <source>
        <dbReference type="Proteomes" id="UP000001943"/>
    </source>
</evidence>
<dbReference type="HAMAP" id="MF_00972">
    <property type="entry name" value="tRNA_aden_deaminase"/>
    <property type="match status" value="1"/>
</dbReference>
<dbReference type="HOGENOM" id="CLU_025810_3_2_5"/>
<evidence type="ECO:0000256" key="1">
    <source>
        <dbReference type="ARBA" id="ARBA00010669"/>
    </source>
</evidence>
<dbReference type="InterPro" id="IPR016192">
    <property type="entry name" value="APOBEC/CMP_deaminase_Zn-bd"/>
</dbReference>
<evidence type="ECO:0000256" key="2">
    <source>
        <dbReference type="ARBA" id="ARBA00022694"/>
    </source>
</evidence>
<keyword evidence="5 7" id="KW-0862">Zinc</keyword>
<keyword evidence="3 7" id="KW-0479">Metal-binding</keyword>
<dbReference type="RefSeq" id="WP_011450454.1">
    <property type="nucleotide sequence ID" value="NC_007797.1"/>
</dbReference>
<name>Q2GL20_ANAPZ</name>
<keyword evidence="10" id="KW-1185">Reference proteome</keyword>
<comment type="subunit">
    <text evidence="7">Homodimer.</text>
</comment>
<dbReference type="EMBL" id="CP000235">
    <property type="protein sequence ID" value="ABD43564.1"/>
    <property type="molecule type" value="Genomic_DNA"/>
</dbReference>
<dbReference type="PROSITE" id="PS00903">
    <property type="entry name" value="CYT_DCMP_DEAMINASES_1"/>
    <property type="match status" value="1"/>
</dbReference>
<dbReference type="SUPFAM" id="SSF53927">
    <property type="entry name" value="Cytidine deaminase-like"/>
    <property type="match status" value="1"/>
</dbReference>
<comment type="cofactor">
    <cofactor evidence="7">
        <name>Zn(2+)</name>
        <dbReference type="ChEBI" id="CHEBI:29105"/>
    </cofactor>
    <text evidence="7">Binds 1 zinc ion per subunit.</text>
</comment>
<feature type="active site" description="Proton donor" evidence="7">
    <location>
        <position position="52"/>
    </location>
</feature>
<dbReference type="CDD" id="cd01285">
    <property type="entry name" value="nucleoside_deaminase"/>
    <property type="match status" value="1"/>
</dbReference>
<dbReference type="Pfam" id="PF00383">
    <property type="entry name" value="dCMP_cyt_deam_1"/>
    <property type="match status" value="1"/>
</dbReference>
<organism evidence="9 10">
    <name type="scientific">Anaplasma phagocytophilum (strain HZ)</name>
    <dbReference type="NCBI Taxonomy" id="212042"/>
    <lineage>
        <taxon>Bacteria</taxon>
        <taxon>Pseudomonadati</taxon>
        <taxon>Pseudomonadota</taxon>
        <taxon>Alphaproteobacteria</taxon>
        <taxon>Rickettsiales</taxon>
        <taxon>Anaplasmataceae</taxon>
        <taxon>Anaplasma</taxon>
        <taxon>phagocytophilum group</taxon>
    </lineage>
</organism>
<feature type="domain" description="CMP/dCMP-type deaminase" evidence="8">
    <location>
        <begin position="1"/>
        <end position="131"/>
    </location>
</feature>
<dbReference type="eggNOG" id="COG0590">
    <property type="taxonomic scope" value="Bacteria"/>
</dbReference>
<evidence type="ECO:0000256" key="7">
    <source>
        <dbReference type="HAMAP-Rule" id="MF_00972"/>
    </source>
</evidence>
<comment type="function">
    <text evidence="7">Catalyzes the deamination of adenosine to inosine at the wobble position 34 of tRNA(Arg2).</text>
</comment>
<evidence type="ECO:0000256" key="3">
    <source>
        <dbReference type="ARBA" id="ARBA00022723"/>
    </source>
</evidence>
<dbReference type="GO" id="GO:0052717">
    <property type="term" value="F:tRNA-specific adenosine-34 deaminase activity"/>
    <property type="evidence" value="ECO:0007669"/>
    <property type="project" value="UniProtKB-UniRule"/>
</dbReference>
<dbReference type="PANTHER" id="PTHR11079:SF179">
    <property type="entry name" value="TRNA(ADENINE(34)) DEAMINASE, CHLOROPLASTIC"/>
    <property type="match status" value="1"/>
</dbReference>
<comment type="catalytic activity">
    <reaction evidence="6 7">
        <text>adenosine(34) in tRNA + H2O + H(+) = inosine(34) in tRNA + NH4(+)</text>
        <dbReference type="Rhea" id="RHEA:43168"/>
        <dbReference type="Rhea" id="RHEA-COMP:10373"/>
        <dbReference type="Rhea" id="RHEA-COMP:10374"/>
        <dbReference type="ChEBI" id="CHEBI:15377"/>
        <dbReference type="ChEBI" id="CHEBI:15378"/>
        <dbReference type="ChEBI" id="CHEBI:28938"/>
        <dbReference type="ChEBI" id="CHEBI:74411"/>
        <dbReference type="ChEBI" id="CHEBI:82852"/>
        <dbReference type="EC" id="3.5.4.33"/>
    </reaction>
</comment>
<dbReference type="PANTHER" id="PTHR11079">
    <property type="entry name" value="CYTOSINE DEAMINASE FAMILY MEMBER"/>
    <property type="match status" value="1"/>
</dbReference>
<feature type="binding site" evidence="7">
    <location>
        <position position="80"/>
    </location>
    <ligand>
        <name>Zn(2+)</name>
        <dbReference type="ChEBI" id="CHEBI:29105"/>
        <note>catalytic</note>
    </ligand>
</feature>
<dbReference type="PaxDb" id="212042-APH_0321"/>
<sequence length="147" mass="16102">MRASAYMKIAMEEANSSSGEIPVGALVVRNGVIIAKAHNLTIQNTDPTAHAEIVAIRMACKALSTHILDGCDIYVTLEPCAMCTQAISLARIRRIYFGACNEKLGGIENGAQVLKYCLHVPEVYGGFLEQENAELLKAFFKKMRLKK</sequence>
<evidence type="ECO:0000313" key="9">
    <source>
        <dbReference type="EMBL" id="ABD43564.1"/>
    </source>
</evidence>
<dbReference type="AlphaFoldDB" id="Q2GL20"/>
<dbReference type="STRING" id="212042.APH_0321"/>
<dbReference type="Gene3D" id="3.40.140.10">
    <property type="entry name" value="Cytidine Deaminase, domain 2"/>
    <property type="match status" value="1"/>
</dbReference>
<dbReference type="GeneID" id="92747487"/>
<accession>Q2GL20</accession>
<keyword evidence="4 7" id="KW-0378">Hydrolase</keyword>
<dbReference type="InterPro" id="IPR016193">
    <property type="entry name" value="Cytidine_deaminase-like"/>
</dbReference>
<evidence type="ECO:0000259" key="8">
    <source>
        <dbReference type="PROSITE" id="PS51747"/>
    </source>
</evidence>
<dbReference type="Proteomes" id="UP000001943">
    <property type="component" value="Chromosome"/>
</dbReference>
<gene>
    <name evidence="7" type="primary">tadA</name>
    <name evidence="9" type="ordered locus">APH_0321</name>
</gene>
<reference evidence="9 10" key="1">
    <citation type="journal article" date="2006" name="PLoS Genet.">
        <title>Comparative genomics of emerging human ehrlichiosis agents.</title>
        <authorList>
            <person name="Dunning Hotopp J.C."/>
            <person name="Lin M."/>
            <person name="Madupu R."/>
            <person name="Crabtree J."/>
            <person name="Angiuoli S.V."/>
            <person name="Eisen J.A."/>
            <person name="Seshadri R."/>
            <person name="Ren Q."/>
            <person name="Wu M."/>
            <person name="Utterback T.R."/>
            <person name="Smith S."/>
            <person name="Lewis M."/>
            <person name="Khouri H."/>
            <person name="Zhang C."/>
            <person name="Niu H."/>
            <person name="Lin Q."/>
            <person name="Ohashi N."/>
            <person name="Zhi N."/>
            <person name="Nelson W."/>
            <person name="Brinkac L.M."/>
            <person name="Dodson R.J."/>
            <person name="Rosovitz M.J."/>
            <person name="Sundaram J."/>
            <person name="Daugherty S.C."/>
            <person name="Davidsen T."/>
            <person name="Durkin A.S."/>
            <person name="Gwinn M."/>
            <person name="Haft D.H."/>
            <person name="Selengut J.D."/>
            <person name="Sullivan S.A."/>
            <person name="Zafar N."/>
            <person name="Zhou L."/>
            <person name="Benahmed F."/>
            <person name="Forberger H."/>
            <person name="Halpin R."/>
            <person name="Mulligan S."/>
            <person name="Robinson J."/>
            <person name="White O."/>
            <person name="Rikihisa Y."/>
            <person name="Tettelin H."/>
        </authorList>
    </citation>
    <scope>NUCLEOTIDE SEQUENCE [LARGE SCALE GENOMIC DNA]</scope>
    <source>
        <strain evidence="9 10">HZ</strain>
    </source>
</reference>
<dbReference type="EnsemblBacteria" id="ABD43564">
    <property type="protein sequence ID" value="ABD43564"/>
    <property type="gene ID" value="APH_0321"/>
</dbReference>
<dbReference type="EC" id="3.5.4.33" evidence="7"/>
<feature type="binding site" evidence="7">
    <location>
        <position position="83"/>
    </location>
    <ligand>
        <name>Zn(2+)</name>
        <dbReference type="ChEBI" id="CHEBI:29105"/>
        <note>catalytic</note>
    </ligand>
</feature>
<dbReference type="GO" id="GO:0008270">
    <property type="term" value="F:zinc ion binding"/>
    <property type="evidence" value="ECO:0007669"/>
    <property type="project" value="UniProtKB-UniRule"/>
</dbReference>
<comment type="similarity">
    <text evidence="1">Belongs to the cytidine and deoxycytidylate deaminase family. ADAT2 subfamily.</text>
</comment>
<dbReference type="InterPro" id="IPR028883">
    <property type="entry name" value="tRNA_aden_deaminase"/>
</dbReference>
<evidence type="ECO:0000256" key="4">
    <source>
        <dbReference type="ARBA" id="ARBA00022801"/>
    </source>
</evidence>
<proteinExistence type="inferred from homology"/>
<feature type="binding site" evidence="7">
    <location>
        <position position="50"/>
    </location>
    <ligand>
        <name>Zn(2+)</name>
        <dbReference type="ChEBI" id="CHEBI:29105"/>
        <note>catalytic</note>
    </ligand>
</feature>